<dbReference type="PANTHER" id="PTHR13140">
    <property type="entry name" value="MYOSIN"/>
    <property type="match status" value="1"/>
</dbReference>
<reference evidence="12 13" key="1">
    <citation type="submission" date="2016-07" db="EMBL/GenBank/DDBJ databases">
        <title>Pervasive Adenine N6-methylation of Active Genes in Fungi.</title>
        <authorList>
            <consortium name="DOE Joint Genome Institute"/>
            <person name="Mondo S.J."/>
            <person name="Dannebaum R.O."/>
            <person name="Kuo R.C."/>
            <person name="Labutti K."/>
            <person name="Haridas S."/>
            <person name="Kuo A."/>
            <person name="Salamov A."/>
            <person name="Ahrendt S.R."/>
            <person name="Lipzen A."/>
            <person name="Sullivan W."/>
            <person name="Andreopoulos W.B."/>
            <person name="Clum A."/>
            <person name="Lindquist E."/>
            <person name="Daum C."/>
            <person name="Ramamoorthy G.K."/>
            <person name="Gryganskyi A."/>
            <person name="Culley D."/>
            <person name="Magnuson J.K."/>
            <person name="James T.Y."/>
            <person name="O'Malley M.A."/>
            <person name="Stajich J.E."/>
            <person name="Spatafora J.W."/>
            <person name="Visel A."/>
            <person name="Grigoriev I.V."/>
        </authorList>
    </citation>
    <scope>NUCLEOTIDE SEQUENCE [LARGE SCALE GENOMIC DNA]</scope>
    <source>
        <strain evidence="12 13">NRRL 2496</strain>
    </source>
</reference>
<dbReference type="STRING" id="13706.A0A1X2HBZ7"/>
<dbReference type="Gene3D" id="1.20.58.530">
    <property type="match status" value="1"/>
</dbReference>
<dbReference type="PROSITE" id="PS50096">
    <property type="entry name" value="IQ"/>
    <property type="match status" value="4"/>
</dbReference>
<dbReference type="Proteomes" id="UP000242180">
    <property type="component" value="Unassembled WGS sequence"/>
</dbReference>
<evidence type="ECO:0000256" key="6">
    <source>
        <dbReference type="ARBA" id="ARBA00023175"/>
    </source>
</evidence>
<name>A0A1X2HBZ7_SYNRA</name>
<keyword evidence="5 8" id="KW-0518">Myosin</keyword>
<evidence type="ECO:0000259" key="11">
    <source>
        <dbReference type="PROSITE" id="PS51456"/>
    </source>
</evidence>
<keyword evidence="2 8" id="KW-0547">Nucleotide-binding</keyword>
<dbReference type="SMART" id="SM00242">
    <property type="entry name" value="MYSc"/>
    <property type="match status" value="1"/>
</dbReference>
<dbReference type="InParanoid" id="A0A1X2HBZ7"/>
<dbReference type="PROSITE" id="PS51126">
    <property type="entry name" value="DILUTE"/>
    <property type="match status" value="1"/>
</dbReference>
<accession>A0A1X2HBZ7</accession>
<dbReference type="GO" id="GO:0016787">
    <property type="term" value="F:hydrolase activity"/>
    <property type="evidence" value="ECO:0007669"/>
    <property type="project" value="UniProtKB-KW"/>
</dbReference>
<evidence type="ECO:0000313" key="12">
    <source>
        <dbReference type="EMBL" id="ORY96319.1"/>
    </source>
</evidence>
<dbReference type="InterPro" id="IPR002710">
    <property type="entry name" value="Dilute_dom"/>
</dbReference>
<dbReference type="OrthoDB" id="6108017at2759"/>
<evidence type="ECO:0000259" key="10">
    <source>
        <dbReference type="PROSITE" id="PS51126"/>
    </source>
</evidence>
<evidence type="ECO:0000256" key="7">
    <source>
        <dbReference type="ARBA" id="ARBA00023203"/>
    </source>
</evidence>
<dbReference type="GO" id="GO:0005524">
    <property type="term" value="F:ATP binding"/>
    <property type="evidence" value="ECO:0007669"/>
    <property type="project" value="UniProtKB-UniRule"/>
</dbReference>
<dbReference type="CDD" id="cd23767">
    <property type="entry name" value="IQCD"/>
    <property type="match status" value="1"/>
</dbReference>
<keyword evidence="6 8" id="KW-0505">Motor protein</keyword>
<evidence type="ECO:0000256" key="9">
    <source>
        <dbReference type="SAM" id="MobiDB-lite"/>
    </source>
</evidence>
<dbReference type="Gene3D" id="1.10.10.820">
    <property type="match status" value="1"/>
</dbReference>
<feature type="binding site" evidence="8">
    <location>
        <begin position="177"/>
        <end position="184"/>
    </location>
    <ligand>
        <name>ATP</name>
        <dbReference type="ChEBI" id="CHEBI:30616"/>
    </ligand>
</feature>
<protein>
    <submittedName>
        <fullName evidence="12">P-loop containing nucleoside triphosphate hydrolase protein</fullName>
    </submittedName>
</protein>
<organism evidence="12 13">
    <name type="scientific">Syncephalastrum racemosum</name>
    <name type="common">Filamentous fungus</name>
    <dbReference type="NCBI Taxonomy" id="13706"/>
    <lineage>
        <taxon>Eukaryota</taxon>
        <taxon>Fungi</taxon>
        <taxon>Fungi incertae sedis</taxon>
        <taxon>Mucoromycota</taxon>
        <taxon>Mucoromycotina</taxon>
        <taxon>Mucoromycetes</taxon>
        <taxon>Mucorales</taxon>
        <taxon>Syncephalastraceae</taxon>
        <taxon>Syncephalastrum</taxon>
    </lineage>
</organism>
<dbReference type="Gene3D" id="1.20.5.190">
    <property type="match status" value="2"/>
</dbReference>
<feature type="domain" description="Dilute" evidence="10">
    <location>
        <begin position="1186"/>
        <end position="1445"/>
    </location>
</feature>
<keyword evidence="7 8" id="KW-0009">Actin-binding</keyword>
<dbReference type="InterPro" id="IPR001609">
    <property type="entry name" value="Myosin_head_motor_dom-like"/>
</dbReference>
<feature type="region of interest" description="Disordered" evidence="9">
    <location>
        <begin position="1081"/>
        <end position="1120"/>
    </location>
</feature>
<gene>
    <name evidence="12" type="ORF">BCR43DRAFT_474014</name>
</gene>
<dbReference type="SMART" id="SM01132">
    <property type="entry name" value="DIL"/>
    <property type="match status" value="1"/>
</dbReference>
<dbReference type="SUPFAM" id="SSF50084">
    <property type="entry name" value="Myosin S1 fragment, N-terminal domain"/>
    <property type="match status" value="1"/>
</dbReference>
<evidence type="ECO:0000256" key="1">
    <source>
        <dbReference type="ARBA" id="ARBA00008314"/>
    </source>
</evidence>
<evidence type="ECO:0000256" key="8">
    <source>
        <dbReference type="PROSITE-ProRule" id="PRU00782"/>
    </source>
</evidence>
<dbReference type="GO" id="GO:0007015">
    <property type="term" value="P:actin filament organization"/>
    <property type="evidence" value="ECO:0007669"/>
    <property type="project" value="TreeGrafter"/>
</dbReference>
<dbReference type="EMBL" id="MCGN01000005">
    <property type="protein sequence ID" value="ORY96319.1"/>
    <property type="molecule type" value="Genomic_DNA"/>
</dbReference>
<feature type="region of interest" description="Actin-binding" evidence="8">
    <location>
        <begin position="654"/>
        <end position="676"/>
    </location>
</feature>
<proteinExistence type="inferred from homology"/>
<evidence type="ECO:0000256" key="4">
    <source>
        <dbReference type="ARBA" id="ARBA00023054"/>
    </source>
</evidence>
<sequence>MPSPHLSQALEVYTQGTQAWFTDDKEGWVSASLVSKDVTADSVKMLFRNDDDESREHVFEAKIAELEKNNAESLPPLRNPPKMESSEDLTDLSYLNEPSVLNTIRTRYQQRIIYTYSGIVLIAANPFDRVALYEPEIIQKYSGKRRGELEPHLFAIAEDAYRCMIRESSNQTIIVSGESGAGKTVSAKFIMRYFATADDKETTGKKAKSGAMTEVEEQILATNPIMEAFGNAKTTRNDNSSRFGKYIEIQFDKHCNIVGAKIRTYLLERSRLIFQPETERNYHIFYQLCAGASDEERKRLALKPWQEYHYMNQSGTGEINGVDDKAEFHLTQQSLATVGISTDTQKQIFQLLAALLHLGNIEIGGRTDAMLSDDDDALNMATQLLGINKNEFRKWIVRKQIITRSEKIMTNLNPTQAQVVRDSIAKYIYSNLFDWLVSVVNESLSCNDVERVKTFIGVLDIYGFEHFKKNSFEQFCINYANEKLQQQFNQHVFKLEQEEYVRENIDWTFIEFSDNQKCIELIEAKMGILSLLDEESRLPSGSDQGFCNKLYNNFGTTHQDYFKKPRFSNNAFTVVHYAHDVQYEAEGFMDKNKDSVPDEHLALLQNAESPFLKEMLQRASEMASVNSGPAATDVQKKGSVAKKPTLGSMFKLSLINLMDTIGQTNVHYIRCIKPNEAKTAWAFEPNMVLAQLRACGVLETIRISCAGYPSRWLFEEFAERYYALVGPEHWYPKNEKDVRALCTAIVDEHIKDTNKYQVGLTKIFFRAGQLAFLEKLRTDRWSKVAVFLQKNVRRFLARRRYLRIMQTIVRVQQVARRIVGQHTLERLRQERAATSIQKYWRGYLARQAYKRQRERIIKIQAAIRGLIARKHFSMIREHNAATQIQRIARGWAARKRYQKTRLHIIRIQTCIRRRNAHKQLVVMRAEARSVSHFKEVSYKLETRVTELTQTLTQQKEEKAKLRSKASELESQVRAWIAKYENLGDQAKGLEATMGHKNPADAEKLQSERDSLQNEYLVSLNKIKQQDKEIARLTETLSAQKKQISDLKGVSRDIVDKATSDTSVNMADLKSQIAALKSQLSGTLSQPRRLRQEQQQQQQQQSAKNGLGRRRRARNSMTSVLTKDDLASVEPELAELLQDESLLQEGVLEAMVKQAAVEHGDAMLKPAHAIGKCVLELWRRGCLSASERWLLAVSETIERQCMAFTGENAYAQCAFWLANAHELASVLCAVTDNTDGVEKLVTLAKYELQSVQETVYNHWMTESKRQLQRVIVAGIVESQALPGFIVTSNSSVGQNSSVTAEDVVRILDSVRDTVKDYRLDDYVRNQMLDELIKFIGVVAFNDLIGRRNFNSWKRAMQIQHNVQRLETWCEEQGLGDATLQLEPLIQAIKLLQLKKSSMEDIKIIYDVCWVLTPVQVQKLIQSYSAADYEEPISHDVMRNIATRATAEGKKDSVLLPAVPVDESTYEMPALRTDARLPAHVDTSEKLQPLLKLLESK</sequence>
<dbReference type="Pfam" id="PF00612">
    <property type="entry name" value="IQ"/>
    <property type="match status" value="4"/>
</dbReference>
<dbReference type="Pfam" id="PF01843">
    <property type="entry name" value="DIL"/>
    <property type="match status" value="1"/>
</dbReference>
<dbReference type="GO" id="GO:0000146">
    <property type="term" value="F:microfilament motor activity"/>
    <property type="evidence" value="ECO:0007669"/>
    <property type="project" value="TreeGrafter"/>
</dbReference>
<dbReference type="OMA" id="CSLETTW"/>
<keyword evidence="12" id="KW-0378">Hydrolase</keyword>
<dbReference type="PRINTS" id="PR00193">
    <property type="entry name" value="MYOSINHEAVY"/>
</dbReference>
<dbReference type="FunFam" id="1.10.10.820:FF:000001">
    <property type="entry name" value="Myosin heavy chain"/>
    <property type="match status" value="1"/>
</dbReference>
<dbReference type="GO" id="GO:0016459">
    <property type="term" value="C:myosin complex"/>
    <property type="evidence" value="ECO:0007669"/>
    <property type="project" value="UniProtKB-KW"/>
</dbReference>
<keyword evidence="13" id="KW-1185">Reference proteome</keyword>
<dbReference type="SMART" id="SM00015">
    <property type="entry name" value="IQ"/>
    <property type="match status" value="4"/>
</dbReference>
<comment type="caution">
    <text evidence="12">The sequence shown here is derived from an EMBL/GenBank/DDBJ whole genome shotgun (WGS) entry which is preliminary data.</text>
</comment>
<dbReference type="InterPro" id="IPR027417">
    <property type="entry name" value="P-loop_NTPase"/>
</dbReference>
<evidence type="ECO:0000256" key="2">
    <source>
        <dbReference type="ARBA" id="ARBA00022741"/>
    </source>
</evidence>
<dbReference type="GO" id="GO:0005737">
    <property type="term" value="C:cytoplasm"/>
    <property type="evidence" value="ECO:0007669"/>
    <property type="project" value="TreeGrafter"/>
</dbReference>
<dbReference type="SUPFAM" id="SSF52540">
    <property type="entry name" value="P-loop containing nucleoside triphosphate hydrolases"/>
    <property type="match status" value="2"/>
</dbReference>
<dbReference type="InterPro" id="IPR036103">
    <property type="entry name" value="MYSc_Myo5"/>
</dbReference>
<evidence type="ECO:0000256" key="3">
    <source>
        <dbReference type="ARBA" id="ARBA00022840"/>
    </source>
</evidence>
<dbReference type="PANTHER" id="PTHR13140:SF706">
    <property type="entry name" value="DILUTE CLASS UNCONVENTIONAL MYOSIN, ISOFORM C"/>
    <property type="match status" value="1"/>
</dbReference>
<dbReference type="Pfam" id="PF00063">
    <property type="entry name" value="Myosin_head"/>
    <property type="match status" value="1"/>
</dbReference>
<evidence type="ECO:0000313" key="13">
    <source>
        <dbReference type="Proteomes" id="UP000242180"/>
    </source>
</evidence>
<dbReference type="InterPro" id="IPR000048">
    <property type="entry name" value="IQ_motif_EF-hand-BS"/>
</dbReference>
<dbReference type="GO" id="GO:0016020">
    <property type="term" value="C:membrane"/>
    <property type="evidence" value="ECO:0007669"/>
    <property type="project" value="TreeGrafter"/>
</dbReference>
<dbReference type="Gene3D" id="3.40.850.10">
    <property type="entry name" value="Kinesin motor domain"/>
    <property type="match status" value="1"/>
</dbReference>
<dbReference type="FunCoup" id="A0A1X2HBZ7">
    <property type="interactions" value="99"/>
</dbReference>
<comment type="similarity">
    <text evidence="1 8">Belongs to the TRAFAC class myosin-kinesin ATPase superfamily. Myosin family.</text>
</comment>
<dbReference type="InterPro" id="IPR036961">
    <property type="entry name" value="Kinesin_motor_dom_sf"/>
</dbReference>
<keyword evidence="4" id="KW-0175">Coiled coil</keyword>
<dbReference type="GO" id="GO:0051015">
    <property type="term" value="F:actin filament binding"/>
    <property type="evidence" value="ECO:0007669"/>
    <property type="project" value="TreeGrafter"/>
</dbReference>
<dbReference type="CDD" id="cd01380">
    <property type="entry name" value="MYSc_Myo5"/>
    <property type="match status" value="1"/>
</dbReference>
<keyword evidence="3 8" id="KW-0067">ATP-binding</keyword>
<evidence type="ECO:0000256" key="5">
    <source>
        <dbReference type="ARBA" id="ARBA00023123"/>
    </source>
</evidence>
<feature type="domain" description="Myosin motor" evidence="11">
    <location>
        <begin position="84"/>
        <end position="778"/>
    </location>
</feature>
<dbReference type="PROSITE" id="PS51456">
    <property type="entry name" value="MYOSIN_MOTOR"/>
    <property type="match status" value="1"/>
</dbReference>
<dbReference type="Gene3D" id="1.20.120.720">
    <property type="entry name" value="Myosin VI head, motor domain, U50 subdomain"/>
    <property type="match status" value="1"/>
</dbReference>
<dbReference type="Gene3D" id="1.20.5.4820">
    <property type="match status" value="1"/>
</dbReference>